<dbReference type="EMBL" id="JAVDSD010000009">
    <property type="protein sequence ID" value="MDR6609071.1"/>
    <property type="molecule type" value="Genomic_DNA"/>
</dbReference>
<proteinExistence type="predicted"/>
<sequence length="427" mass="47342">MSIIDTNDNVSLHLTSLKQKNVTAIGRYYSSRAWKRITRKEALDISGAGMKIFVVFEDNGDPVLTFDNGVYHAQIATVQARGVGQPEGSAIYFALEHLPHGYKSKHLPGIMEYVRGIKECFGGRYKVGVYSNGVVCEALLEAELCVYTWLSASSSFEGTKEFYASKRWSIAQDSHVDQNWGGVSVDVNEVGSDFGGFDVGQNNVYLSSELTSTSDAVPDNYAAAKFSEVSDGACQLATGEWSFFGRQTYDVSGRKNHEGHTEGEDDYYQRVGLYWSEGTNTQGIDGRNHDQYWSATFISWILRRAGAGARFRYSIKHSVFISQGIRDFLQKRGEAGYWTVRLSDAPPTLGDIVCWTREIGVDYDHQNNGSYAGHSDIVVAVETDQIWVIGGNVGNSVTRRPLLLVDGLLAPTKQNGETLFALMKNRF</sequence>
<keyword evidence="2" id="KW-1185">Reference proteome</keyword>
<dbReference type="Proteomes" id="UP001259420">
    <property type="component" value="Unassembled WGS sequence"/>
</dbReference>
<accession>A0ACC6JRV2</accession>
<name>A0ACC6JRV2_9PSED</name>
<evidence type="ECO:0000313" key="1">
    <source>
        <dbReference type="EMBL" id="MDR6609071.1"/>
    </source>
</evidence>
<gene>
    <name evidence="1" type="ORF">J2X87_004168</name>
</gene>
<comment type="caution">
    <text evidence="1">The sequence shown here is derived from an EMBL/GenBank/DDBJ whole genome shotgun (WGS) entry which is preliminary data.</text>
</comment>
<evidence type="ECO:0000313" key="2">
    <source>
        <dbReference type="Proteomes" id="UP001259420"/>
    </source>
</evidence>
<organism evidence="1 2">
    <name type="scientific">Pseudomonas synxantha</name>
    <dbReference type="NCBI Taxonomy" id="47883"/>
    <lineage>
        <taxon>Bacteria</taxon>
        <taxon>Pseudomonadati</taxon>
        <taxon>Pseudomonadota</taxon>
        <taxon>Gammaproteobacteria</taxon>
        <taxon>Pseudomonadales</taxon>
        <taxon>Pseudomonadaceae</taxon>
        <taxon>Pseudomonas</taxon>
    </lineage>
</organism>
<reference evidence="1" key="1">
    <citation type="submission" date="2023-07" db="EMBL/GenBank/DDBJ databases">
        <title>Sorghum-associated microbial communities from plants grown in Nebraska, USA.</title>
        <authorList>
            <person name="Schachtman D."/>
        </authorList>
    </citation>
    <scope>NUCLEOTIDE SEQUENCE</scope>
    <source>
        <strain evidence="1">BE46</strain>
    </source>
</reference>
<protein>
    <submittedName>
        <fullName evidence="1">Uncharacterized protein</fullName>
    </submittedName>
</protein>